<dbReference type="STRING" id="551991.SAMN05192529_11185"/>
<dbReference type="OrthoDB" id="9814200at2"/>
<name>A0A1H3ZLT9_9BACT</name>
<dbReference type="PROSITE" id="PS50977">
    <property type="entry name" value="HTH_TETR_2"/>
    <property type="match status" value="1"/>
</dbReference>
<organism evidence="4 5">
    <name type="scientific">Arachidicoccus rhizosphaerae</name>
    <dbReference type="NCBI Taxonomy" id="551991"/>
    <lineage>
        <taxon>Bacteria</taxon>
        <taxon>Pseudomonadati</taxon>
        <taxon>Bacteroidota</taxon>
        <taxon>Chitinophagia</taxon>
        <taxon>Chitinophagales</taxon>
        <taxon>Chitinophagaceae</taxon>
        <taxon>Arachidicoccus</taxon>
    </lineage>
</organism>
<feature type="domain" description="HTH tetR-type" evidence="3">
    <location>
        <begin position="10"/>
        <end position="70"/>
    </location>
</feature>
<dbReference type="RefSeq" id="WP_091398000.1">
    <property type="nucleotide sequence ID" value="NZ_FNQY01000011.1"/>
</dbReference>
<dbReference type="PANTHER" id="PTHR43479">
    <property type="entry name" value="ACREF/ENVCD OPERON REPRESSOR-RELATED"/>
    <property type="match status" value="1"/>
</dbReference>
<dbReference type="EMBL" id="FNQY01000011">
    <property type="protein sequence ID" value="SEA24244.1"/>
    <property type="molecule type" value="Genomic_DNA"/>
</dbReference>
<dbReference type="SUPFAM" id="SSF46689">
    <property type="entry name" value="Homeodomain-like"/>
    <property type="match status" value="1"/>
</dbReference>
<keyword evidence="5" id="KW-1185">Reference proteome</keyword>
<dbReference type="InterPro" id="IPR036271">
    <property type="entry name" value="Tet_transcr_reg_TetR-rel_C_sf"/>
</dbReference>
<evidence type="ECO:0000256" key="1">
    <source>
        <dbReference type="ARBA" id="ARBA00023125"/>
    </source>
</evidence>
<evidence type="ECO:0000256" key="2">
    <source>
        <dbReference type="PROSITE-ProRule" id="PRU00335"/>
    </source>
</evidence>
<feature type="DNA-binding region" description="H-T-H motif" evidence="2">
    <location>
        <begin position="33"/>
        <end position="52"/>
    </location>
</feature>
<dbReference type="Proteomes" id="UP000199041">
    <property type="component" value="Unassembled WGS sequence"/>
</dbReference>
<reference evidence="4 5" key="1">
    <citation type="submission" date="2016-10" db="EMBL/GenBank/DDBJ databases">
        <authorList>
            <person name="de Groot N.N."/>
        </authorList>
    </citation>
    <scope>NUCLEOTIDE SEQUENCE [LARGE SCALE GENOMIC DNA]</scope>
    <source>
        <strain evidence="4 5">Vu-144</strain>
    </source>
</reference>
<dbReference type="InterPro" id="IPR001647">
    <property type="entry name" value="HTH_TetR"/>
</dbReference>
<dbReference type="Gene3D" id="1.10.357.10">
    <property type="entry name" value="Tetracycline Repressor, domain 2"/>
    <property type="match status" value="1"/>
</dbReference>
<accession>A0A1H3ZLT9</accession>
<dbReference type="GO" id="GO:0003677">
    <property type="term" value="F:DNA binding"/>
    <property type="evidence" value="ECO:0007669"/>
    <property type="project" value="UniProtKB-UniRule"/>
</dbReference>
<evidence type="ECO:0000259" key="3">
    <source>
        <dbReference type="PROSITE" id="PS50977"/>
    </source>
</evidence>
<dbReference type="InterPro" id="IPR009057">
    <property type="entry name" value="Homeodomain-like_sf"/>
</dbReference>
<evidence type="ECO:0000313" key="5">
    <source>
        <dbReference type="Proteomes" id="UP000199041"/>
    </source>
</evidence>
<dbReference type="Pfam" id="PF17932">
    <property type="entry name" value="TetR_C_24"/>
    <property type="match status" value="1"/>
</dbReference>
<dbReference type="InterPro" id="IPR041490">
    <property type="entry name" value="KstR2_TetR_C"/>
</dbReference>
<proteinExistence type="predicted"/>
<evidence type="ECO:0000313" key="4">
    <source>
        <dbReference type="EMBL" id="SEA24244.1"/>
    </source>
</evidence>
<sequence>MARIKTDKDITKKDVILNAASNLFRQRGYKAASMRDLAEKIGIEAASLYNHIRSKSELLYDICFNTANIYNDYLESVENSKEPYLKKVELILRFLINQMIENFDDVVVADREWVHLEDAYLSSYQTMKHNYRKRINHIITKGIEAGEIKEINVPSTIWLLLHAINGIESWHRSKTQIPPEELEENMISILIGGMKKVN</sequence>
<dbReference type="Gene3D" id="1.10.10.60">
    <property type="entry name" value="Homeodomain-like"/>
    <property type="match status" value="1"/>
</dbReference>
<dbReference type="PRINTS" id="PR00455">
    <property type="entry name" value="HTHTETR"/>
</dbReference>
<protein>
    <submittedName>
        <fullName evidence="4">DNA-binding transcriptional regulator, AcrR family</fullName>
    </submittedName>
</protein>
<dbReference type="Pfam" id="PF00440">
    <property type="entry name" value="TetR_N"/>
    <property type="match status" value="1"/>
</dbReference>
<dbReference type="SUPFAM" id="SSF48498">
    <property type="entry name" value="Tetracyclin repressor-like, C-terminal domain"/>
    <property type="match status" value="1"/>
</dbReference>
<dbReference type="InterPro" id="IPR050624">
    <property type="entry name" value="HTH-type_Tx_Regulator"/>
</dbReference>
<gene>
    <name evidence="4" type="ORF">SAMN05192529_11185</name>
</gene>
<dbReference type="PANTHER" id="PTHR43479:SF11">
    <property type="entry name" value="ACREF_ENVCD OPERON REPRESSOR-RELATED"/>
    <property type="match status" value="1"/>
</dbReference>
<keyword evidence="1 2" id="KW-0238">DNA-binding</keyword>
<dbReference type="AlphaFoldDB" id="A0A1H3ZLT9"/>